<dbReference type="InterPro" id="IPR052042">
    <property type="entry name" value="Tail_sheath_structural"/>
</dbReference>
<name>A0ABV1BZK5_9FIRM</name>
<accession>A0ABV1BZK5</accession>
<protein>
    <submittedName>
        <fullName evidence="1">Phage tail sheath family protein</fullName>
    </submittedName>
</protein>
<keyword evidence="2" id="KW-1185">Reference proteome</keyword>
<proteinExistence type="predicted"/>
<gene>
    <name evidence="1" type="ORF">WMO20_02275</name>
</gene>
<evidence type="ECO:0000313" key="1">
    <source>
        <dbReference type="EMBL" id="MEQ2384766.1"/>
    </source>
</evidence>
<organism evidence="1 2">
    <name type="scientific">Faecalibacterium intestinale</name>
    <dbReference type="NCBI Taxonomy" id="3133155"/>
    <lineage>
        <taxon>Bacteria</taxon>
        <taxon>Bacillati</taxon>
        <taxon>Bacillota</taxon>
        <taxon>Clostridia</taxon>
        <taxon>Eubacteriales</taxon>
        <taxon>Oscillospiraceae</taxon>
        <taxon>Faecalibacterium</taxon>
    </lineage>
</organism>
<dbReference type="EMBL" id="JBBMEN010000002">
    <property type="protein sequence ID" value="MEQ2384766.1"/>
    <property type="molecule type" value="Genomic_DNA"/>
</dbReference>
<comment type="caution">
    <text evidence="1">The sequence shown here is derived from an EMBL/GenBank/DDBJ whole genome shotgun (WGS) entry which is preliminary data.</text>
</comment>
<sequence>MAVYKHGVYVTEQPTGVVAPVQSTAGLQVVIGTAPINRASDPYHCTNTPMLANTLKGATAAVGYSNDYDKYTICQSMGACFKVMGVAPVILINVLDPNKHKKDMAETTVQVNSGVATVEQKDILLDKLVVKSASTTLTAGTDYTAAFDDDGYVTIAIIPGGKAASATSLTVSGVQIDPDAVTAADIVGGVNAKGVETGMEVIRQIYPALNMTPGILLAPGWSENATVAAGLQAKTGNINGVFRAVCIVDIDSSATGATTYTEVKQQKEKQAVTSPNCYPVWLYAKVGDVVYAGSAMAAALTVATDAANGDIPYVSPSNKTLAISAACLKDGTEVLLDQEQANVVNSFGVATWLNMNGFRLWGNNTACYPGNTDPKDRWFSVRRFMSWDDNTFIQTYFQKVDDPLNKRLIEALVDSENVRGNSFVSRGICARHEIQYIESENPTTSLLNGCITFHKYLSPFNPAEDIEELVEFDPNAISDALGG</sequence>
<reference evidence="1 2" key="1">
    <citation type="submission" date="2024-03" db="EMBL/GenBank/DDBJ databases">
        <title>Human intestinal bacterial collection.</title>
        <authorList>
            <person name="Pauvert C."/>
            <person name="Hitch T.C.A."/>
            <person name="Clavel T."/>
        </authorList>
    </citation>
    <scope>NUCLEOTIDE SEQUENCE [LARGE SCALE GENOMIC DNA]</scope>
    <source>
        <strain evidence="1 2">CLA-AA-H281</strain>
    </source>
</reference>
<dbReference type="PANTHER" id="PTHR35861">
    <property type="match status" value="1"/>
</dbReference>
<dbReference type="RefSeq" id="WP_349185706.1">
    <property type="nucleotide sequence ID" value="NZ_JBBMEN010000002.1"/>
</dbReference>
<dbReference type="PANTHER" id="PTHR35861:SF2">
    <property type="entry name" value="FELS-2 PROPHAGE PROTEIN"/>
    <property type="match status" value="1"/>
</dbReference>
<evidence type="ECO:0000313" key="2">
    <source>
        <dbReference type="Proteomes" id="UP001465119"/>
    </source>
</evidence>
<dbReference type="Proteomes" id="UP001465119">
    <property type="component" value="Unassembled WGS sequence"/>
</dbReference>